<evidence type="ECO:0000313" key="2">
    <source>
        <dbReference type="EMBL" id="KMQ72810.1"/>
    </source>
</evidence>
<keyword evidence="1" id="KW-0175">Coiled coil</keyword>
<dbReference type="PATRIC" id="fig|1658765.3.peg.3269"/>
<dbReference type="EMBL" id="LFBU01000002">
    <property type="protein sequence ID" value="KMQ72810.1"/>
    <property type="molecule type" value="Genomic_DNA"/>
</dbReference>
<proteinExistence type="predicted"/>
<protein>
    <submittedName>
        <fullName evidence="2">Uncharacterized protein</fullName>
    </submittedName>
</protein>
<keyword evidence="3" id="KW-1185">Reference proteome</keyword>
<dbReference type="AlphaFoldDB" id="A0A0J7LV86"/>
<dbReference type="RefSeq" id="WP_048497165.1">
    <property type="nucleotide sequence ID" value="NZ_LFBU01000002.1"/>
</dbReference>
<evidence type="ECO:0000313" key="3">
    <source>
        <dbReference type="Proteomes" id="UP000036102"/>
    </source>
</evidence>
<reference evidence="2 3" key="1">
    <citation type="submission" date="2015-06" db="EMBL/GenBank/DDBJ databases">
        <title>Marinobacter subterrani, a genetically tractable neutrophilic iron-oxidizing strain isolated from the Soudan Iron Mine.</title>
        <authorList>
            <person name="Bonis B.M."/>
            <person name="Gralnick J.A."/>
        </authorList>
    </citation>
    <scope>NUCLEOTIDE SEQUENCE [LARGE SCALE GENOMIC DNA]</scope>
    <source>
        <strain evidence="2 3">JG233</strain>
    </source>
</reference>
<dbReference type="OrthoDB" id="9797300at2"/>
<organism evidence="2 3">
    <name type="scientific">Marinobacter subterrani</name>
    <dbReference type="NCBI Taxonomy" id="1658765"/>
    <lineage>
        <taxon>Bacteria</taxon>
        <taxon>Pseudomonadati</taxon>
        <taxon>Pseudomonadota</taxon>
        <taxon>Gammaproteobacteria</taxon>
        <taxon>Pseudomonadales</taxon>
        <taxon>Marinobacteraceae</taxon>
        <taxon>Marinobacter</taxon>
    </lineage>
</organism>
<gene>
    <name evidence="2" type="ORF">Msub_20004</name>
</gene>
<dbReference type="Proteomes" id="UP000036102">
    <property type="component" value="Unassembled WGS sequence"/>
</dbReference>
<dbReference type="STRING" id="1658765.Msub_20004"/>
<evidence type="ECO:0000256" key="1">
    <source>
        <dbReference type="SAM" id="Coils"/>
    </source>
</evidence>
<comment type="caution">
    <text evidence="2">The sequence shown here is derived from an EMBL/GenBank/DDBJ whole genome shotgun (WGS) entry which is preliminary data.</text>
</comment>
<sequence length="72" mass="7590">METLAKAAAEAETAQVEAIRQAVEQAESLEDLRDRLVELSASLPIGNLAEVMGDALAAAQLAGRADLLDEVR</sequence>
<name>A0A0J7LV86_9GAMM</name>
<accession>A0A0J7LV86</accession>
<feature type="coiled-coil region" evidence="1">
    <location>
        <begin position="9"/>
        <end position="39"/>
    </location>
</feature>